<evidence type="ECO:0000313" key="6">
    <source>
        <dbReference type="WBParaSite" id="EEL_0000407301-mRNA-1"/>
    </source>
</evidence>
<dbReference type="GO" id="GO:0003712">
    <property type="term" value="F:transcription coregulator activity"/>
    <property type="evidence" value="ECO:0007669"/>
    <property type="project" value="TreeGrafter"/>
</dbReference>
<organism evidence="5 6">
    <name type="scientific">Elaeophora elaphi</name>
    <dbReference type="NCBI Taxonomy" id="1147741"/>
    <lineage>
        <taxon>Eukaryota</taxon>
        <taxon>Metazoa</taxon>
        <taxon>Ecdysozoa</taxon>
        <taxon>Nematoda</taxon>
        <taxon>Chromadorea</taxon>
        <taxon>Rhabditida</taxon>
        <taxon>Spirurina</taxon>
        <taxon>Spiruromorpha</taxon>
        <taxon>Filarioidea</taxon>
        <taxon>Onchocercidae</taxon>
        <taxon>Elaeophora</taxon>
    </lineage>
</organism>
<feature type="compositionally biased region" description="Polar residues" evidence="4">
    <location>
        <begin position="1123"/>
        <end position="1137"/>
    </location>
</feature>
<dbReference type="GO" id="GO:0005634">
    <property type="term" value="C:nucleus"/>
    <property type="evidence" value="ECO:0007669"/>
    <property type="project" value="TreeGrafter"/>
</dbReference>
<dbReference type="PANTHER" id="PTHR16088:SF3">
    <property type="entry name" value="GON-4-LIKE PROTEIN"/>
    <property type="match status" value="1"/>
</dbReference>
<dbReference type="InterPro" id="IPR052435">
    <property type="entry name" value="YY1-Transcr_Regul"/>
</dbReference>
<keyword evidence="3" id="KW-0539">Nucleus</keyword>
<evidence type="ECO:0000256" key="1">
    <source>
        <dbReference type="ARBA" id="ARBA00023015"/>
    </source>
</evidence>
<sequence>MNREVNIDENGLNRCDNENEEIKEIQERKEIVKMWKHMDEKLEMKAKSLNLTVVNVKSILHHMIKNPQVISVIMGLNECSAITDLKLTRSRTKHLSRQETHVGLKEKGVVTVSRASRTFLDVDYDSNEDDDDYLPEQDEDPSEGEVENEADATEISFEVLDNALQVYFINPFALDANILNEEKVEIGNNDDVAPALHTRSKHENNVYQDEPNFGDDVLLYTAVDDPEYVEFISNLNDPSKYDLDEAEDPEYNFLSDVDAEDTVEEYEVRKDRATEIPLREVENLLQDLLEAHLLPSPEHLEQTIDSVKDENKLCQSVKQDDHKLNMRKAKTVLTKSILENVEPATILVDASLDDFQKVSTASSSLLCANVESPPFFSFHELQQLIAQLEKHVQLLTQFAVGCYFDKGMVNVYNAFQIMINELNDYCLERPEYSLFNVSNLEACIATCHDAIECETVSDFITHHQKSKKLDFPLPKTMLVLSRSKALLFPELLPQVRMKMFPAFYPYFIREEECLLALGLYQFAHLKQFSGKRKRYALIKQHLLANKARSQIRLHLKNFRYSSQPVHTLFVKAETEIVNMIFPLENRSTAISGPPYIWPQHLKPRWLKELVDRQQYGFNCKNLVVNGLTFMKITDEKDSQSVVSPDSDGNPLNGLSECRPVDAGNLISDVGATPRPIASVTDNNSTGSAYNNASMGGSVNITCAYVDNEYTEEINAFPSSPVRNLLLFASTPVCEVTSPFLSDTHQSIIISPVNRRSSPASHHSPVRSVGHCRLLSNSCSLTAASPSSGKSSPSVSPHSRILSPADGESLAAYSQHSTIISSASESADLVRNINTTKSLRLAPFKKMPSTEKLNMNECEESLDSDQYEVEIIDEIDESMGTNVSGEEVILDPSPSPGFKNSACLQQSPSKIKDDSSDITSSHLSTTDFDCISSSEADTKHVQMKYGVSPCSAIVIEKTKKIYDVAEDDDHGNCRETEHINQKSSRSPCSDAEISSKWVPNTPNGDIEYSDPVRWTPTSSLYCSNLMMFGRKNKAIQCDLAVSNCGSEVTQILDCNGNTKNNIITQYVPYYLATNSIRVFESVYSSESPFAQDNEEVDGAKQGKNERTVSNNGGRGNESVRGEQQLPTGTADSSKSSLPGDQEYDYSILYLFVVIFLGDGSDGEENGPIDEEKRRRRVRTRKDRVRDGLHGMLDAQHRALQIKCMAHVIFNDFEQRMFMYQDKVRALCELIAEGSMSQEMFERMHDIFEEEHEPIYFLLSFLFPQNLLPASVLENPIRKAYNDAFEMIYNIEAFTSFGNTRLSARTIFRNVRDLGKEGLDCTCEALTTRLSELIGNKGPLWEIISQNIPTRICQSNYSVTDFEYVDLCSWKKVDAPFENVDLTTAIGAQTEKQRSGVFVGFLRNLFTERKGKLYEVVAEWKQTKITPPAPSRRRPPVRRTKKRKYKLVNKAEIAKLSKTSIKMPDISPPSLQERTDDVLSIISPKKSTTTLQFVRKRPIQPAKVAETKKKRKKCEEILVEQRNIFTENSNVNLVEMDYIAESGINLNGSSGNGANISLGNVEKSSIVEAISPVSPLCKIDSGEFVQCRVPCSVMMNPTRKWTIEEDRKILYIHKENGPDLDLTLASVQLELPEIPVDELRQRLAFLLSLLERMEDNDNKQI</sequence>
<proteinExistence type="predicted"/>
<feature type="compositionally biased region" description="Acidic residues" evidence="4">
    <location>
        <begin position="122"/>
        <end position="150"/>
    </location>
</feature>
<accession>A0A0R3RQU8</accession>
<feature type="compositionally biased region" description="Basic and acidic residues" evidence="4">
    <location>
        <begin position="1096"/>
        <end position="1105"/>
    </location>
</feature>
<keyword evidence="1" id="KW-0805">Transcription regulation</keyword>
<keyword evidence="5" id="KW-1185">Reference proteome</keyword>
<protein>
    <submittedName>
        <fullName evidence="6">GON-4-like protein</fullName>
    </submittedName>
</protein>
<dbReference type="PANTHER" id="PTHR16088">
    <property type="entry name" value="YY1 ASSOCIATED PROTEIN-RELATED"/>
    <property type="match status" value="1"/>
</dbReference>
<feature type="region of interest" description="Disordered" evidence="4">
    <location>
        <begin position="1088"/>
        <end position="1137"/>
    </location>
</feature>
<dbReference type="Proteomes" id="UP000050640">
    <property type="component" value="Unplaced"/>
</dbReference>
<feature type="region of interest" description="Disordered" evidence="4">
    <location>
        <begin position="121"/>
        <end position="150"/>
    </location>
</feature>
<dbReference type="GO" id="GO:0006355">
    <property type="term" value="P:regulation of DNA-templated transcription"/>
    <property type="evidence" value="ECO:0007669"/>
    <property type="project" value="TreeGrafter"/>
</dbReference>
<dbReference type="WBParaSite" id="EEL_0000407301-mRNA-1">
    <property type="protein sequence ID" value="EEL_0000407301-mRNA-1"/>
    <property type="gene ID" value="EEL_0000407301"/>
</dbReference>
<name>A0A0R3RQU8_9BILA</name>
<dbReference type="STRING" id="1147741.A0A0R3RQU8"/>
<evidence type="ECO:0000256" key="4">
    <source>
        <dbReference type="SAM" id="MobiDB-lite"/>
    </source>
</evidence>
<evidence type="ECO:0000313" key="5">
    <source>
        <dbReference type="Proteomes" id="UP000050640"/>
    </source>
</evidence>
<keyword evidence="2" id="KW-0804">Transcription</keyword>
<evidence type="ECO:0000256" key="2">
    <source>
        <dbReference type="ARBA" id="ARBA00023163"/>
    </source>
</evidence>
<reference evidence="6" key="1">
    <citation type="submission" date="2017-02" db="UniProtKB">
        <authorList>
            <consortium name="WormBaseParasite"/>
        </authorList>
    </citation>
    <scope>IDENTIFICATION</scope>
</reference>
<evidence type="ECO:0000256" key="3">
    <source>
        <dbReference type="ARBA" id="ARBA00023242"/>
    </source>
</evidence>